<dbReference type="EMBL" id="PVLF01000003">
    <property type="protein sequence ID" value="PRH83179.1"/>
    <property type="molecule type" value="Genomic_DNA"/>
</dbReference>
<dbReference type="RefSeq" id="WP_106989563.1">
    <property type="nucleotide sequence ID" value="NZ_KZ679085.1"/>
</dbReference>
<feature type="signal peptide" evidence="1">
    <location>
        <begin position="1"/>
        <end position="21"/>
    </location>
</feature>
<evidence type="ECO:0000313" key="2">
    <source>
        <dbReference type="EMBL" id="PRH83179.1"/>
    </source>
</evidence>
<name>A0A2P6MB09_9GAMM</name>
<dbReference type="OrthoDB" id="3536at490567"/>
<proteinExistence type="predicted"/>
<sequence>MNRSNVSLLLASLFAAPLAVAAPPETDEPTDDTPVMLITYVRLAINEEHETRARFGTAYEQYADAVPRFFPRRRRPLAVAS</sequence>
<evidence type="ECO:0008006" key="4">
    <source>
        <dbReference type="Google" id="ProtNLM"/>
    </source>
</evidence>
<evidence type="ECO:0000256" key="1">
    <source>
        <dbReference type="SAM" id="SignalP"/>
    </source>
</evidence>
<gene>
    <name evidence="2" type="ORF">C6N40_03175</name>
</gene>
<accession>A0A2P6MB09</accession>
<protein>
    <recommendedName>
        <fullName evidence="4">DUF1330 domain-containing protein</fullName>
    </recommendedName>
</protein>
<organism evidence="2 3">
    <name type="scientific">Arenimonas caeni</name>
    <dbReference type="NCBI Taxonomy" id="2058085"/>
    <lineage>
        <taxon>Bacteria</taxon>
        <taxon>Pseudomonadati</taxon>
        <taxon>Pseudomonadota</taxon>
        <taxon>Gammaproteobacteria</taxon>
        <taxon>Lysobacterales</taxon>
        <taxon>Lysobacteraceae</taxon>
        <taxon>Arenimonas</taxon>
    </lineage>
</organism>
<keyword evidence="1" id="KW-0732">Signal</keyword>
<dbReference type="Proteomes" id="UP000241736">
    <property type="component" value="Unassembled WGS sequence"/>
</dbReference>
<reference evidence="2 3" key="1">
    <citation type="submission" date="2018-03" db="EMBL/GenBank/DDBJ databases">
        <title>Arenimonas caeni sp. nov., isolated from activated sludge.</title>
        <authorList>
            <person name="Liu H."/>
        </authorList>
    </citation>
    <scope>NUCLEOTIDE SEQUENCE [LARGE SCALE GENOMIC DNA]</scope>
    <source>
        <strain evidence="3">z29</strain>
    </source>
</reference>
<keyword evidence="3" id="KW-1185">Reference proteome</keyword>
<comment type="caution">
    <text evidence="2">The sequence shown here is derived from an EMBL/GenBank/DDBJ whole genome shotgun (WGS) entry which is preliminary data.</text>
</comment>
<dbReference type="Gene3D" id="1.20.120.1630">
    <property type="match status" value="1"/>
</dbReference>
<evidence type="ECO:0000313" key="3">
    <source>
        <dbReference type="Proteomes" id="UP000241736"/>
    </source>
</evidence>
<feature type="chain" id="PRO_5015201909" description="DUF1330 domain-containing protein" evidence="1">
    <location>
        <begin position="22"/>
        <end position="81"/>
    </location>
</feature>
<dbReference type="AlphaFoldDB" id="A0A2P6MB09"/>